<reference evidence="1" key="1">
    <citation type="submission" date="2021-02" db="EMBL/GenBank/DDBJ databases">
        <authorList>
            <person name="Nowell W R."/>
        </authorList>
    </citation>
    <scope>NUCLEOTIDE SEQUENCE</scope>
</reference>
<proteinExistence type="predicted"/>
<dbReference type="Proteomes" id="UP000663854">
    <property type="component" value="Unassembled WGS sequence"/>
</dbReference>
<keyword evidence="4" id="KW-1185">Reference proteome</keyword>
<dbReference type="Gene3D" id="1.25.40.10">
    <property type="entry name" value="Tetratricopeptide repeat domain"/>
    <property type="match status" value="1"/>
</dbReference>
<gene>
    <name evidence="2" type="ORF">JXQ802_LOCUS43851</name>
    <name evidence="1" type="ORF">PYM288_LOCUS5551</name>
</gene>
<dbReference type="EMBL" id="CAJNOL010003253">
    <property type="protein sequence ID" value="CAF1554017.1"/>
    <property type="molecule type" value="Genomic_DNA"/>
</dbReference>
<dbReference type="Proteomes" id="UP000663870">
    <property type="component" value="Unassembled WGS sequence"/>
</dbReference>
<name>A0A813UB78_9BILA</name>
<dbReference type="SUPFAM" id="SSF48452">
    <property type="entry name" value="TPR-like"/>
    <property type="match status" value="1"/>
</dbReference>
<sequence length="110" mass="13063">MATDEYTTACLEKEAREYEKAIALFTKILSEQNNTTNKNYLIMVYKRRAEYYYKLAKFQNVIDDINKAKQEGFDISKDPEFFYMLNHCTIQCTLQQVINNFEDQARLDCT</sequence>
<evidence type="ECO:0000313" key="4">
    <source>
        <dbReference type="Proteomes" id="UP000663870"/>
    </source>
</evidence>
<dbReference type="AlphaFoldDB" id="A0A813UB78"/>
<organism evidence="1 3">
    <name type="scientific">Rotaria sordida</name>
    <dbReference type="NCBI Taxonomy" id="392033"/>
    <lineage>
        <taxon>Eukaryota</taxon>
        <taxon>Metazoa</taxon>
        <taxon>Spiralia</taxon>
        <taxon>Gnathifera</taxon>
        <taxon>Rotifera</taxon>
        <taxon>Eurotatoria</taxon>
        <taxon>Bdelloidea</taxon>
        <taxon>Philodinida</taxon>
        <taxon>Philodinidae</taxon>
        <taxon>Rotaria</taxon>
    </lineage>
</organism>
<protein>
    <submittedName>
        <fullName evidence="1">Uncharacterized protein</fullName>
    </submittedName>
</protein>
<evidence type="ECO:0000313" key="1">
    <source>
        <dbReference type="EMBL" id="CAF0820321.1"/>
    </source>
</evidence>
<comment type="caution">
    <text evidence="1">The sequence shown here is derived from an EMBL/GenBank/DDBJ whole genome shotgun (WGS) entry which is preliminary data.</text>
</comment>
<accession>A0A813UB78</accession>
<evidence type="ECO:0000313" key="3">
    <source>
        <dbReference type="Proteomes" id="UP000663854"/>
    </source>
</evidence>
<evidence type="ECO:0000313" key="2">
    <source>
        <dbReference type="EMBL" id="CAF1554017.1"/>
    </source>
</evidence>
<dbReference type="EMBL" id="CAJNOH010000057">
    <property type="protein sequence ID" value="CAF0820321.1"/>
    <property type="molecule type" value="Genomic_DNA"/>
</dbReference>
<dbReference type="InterPro" id="IPR011990">
    <property type="entry name" value="TPR-like_helical_dom_sf"/>
</dbReference>